<proteinExistence type="predicted"/>
<keyword evidence="3" id="KW-1185">Reference proteome</keyword>
<reference evidence="2" key="1">
    <citation type="journal article" date="2023" name="G3 (Bethesda)">
        <title>A reference genome for the long-term kleptoplast-retaining sea slug Elysia crispata morphotype clarki.</title>
        <authorList>
            <person name="Eastman K.E."/>
            <person name="Pendleton A.L."/>
            <person name="Shaikh M.A."/>
            <person name="Suttiyut T."/>
            <person name="Ogas R."/>
            <person name="Tomko P."/>
            <person name="Gavelis G."/>
            <person name="Widhalm J.R."/>
            <person name="Wisecaver J.H."/>
        </authorList>
    </citation>
    <scope>NUCLEOTIDE SEQUENCE</scope>
    <source>
        <strain evidence="2">ECLA1</strain>
    </source>
</reference>
<name>A0AAE0ZSV7_9GAST</name>
<organism evidence="2 3">
    <name type="scientific">Elysia crispata</name>
    <name type="common">lettuce slug</name>
    <dbReference type="NCBI Taxonomy" id="231223"/>
    <lineage>
        <taxon>Eukaryota</taxon>
        <taxon>Metazoa</taxon>
        <taxon>Spiralia</taxon>
        <taxon>Lophotrochozoa</taxon>
        <taxon>Mollusca</taxon>
        <taxon>Gastropoda</taxon>
        <taxon>Heterobranchia</taxon>
        <taxon>Euthyneura</taxon>
        <taxon>Panpulmonata</taxon>
        <taxon>Sacoglossa</taxon>
        <taxon>Placobranchoidea</taxon>
        <taxon>Plakobranchidae</taxon>
        <taxon>Elysia</taxon>
    </lineage>
</organism>
<protein>
    <submittedName>
        <fullName evidence="2">Uncharacterized protein</fullName>
    </submittedName>
</protein>
<dbReference type="Gene3D" id="3.80.10.10">
    <property type="entry name" value="Ribonuclease Inhibitor"/>
    <property type="match status" value="1"/>
</dbReference>
<dbReference type="AlphaFoldDB" id="A0AAE0ZSV7"/>
<gene>
    <name evidence="2" type="ORF">RRG08_000313</name>
</gene>
<feature type="non-terminal residue" evidence="2">
    <location>
        <position position="290"/>
    </location>
</feature>
<feature type="region of interest" description="Disordered" evidence="1">
    <location>
        <begin position="117"/>
        <end position="243"/>
    </location>
</feature>
<feature type="compositionally biased region" description="Polar residues" evidence="1">
    <location>
        <begin position="180"/>
        <end position="198"/>
    </location>
</feature>
<dbReference type="Proteomes" id="UP001283361">
    <property type="component" value="Unassembled WGS sequence"/>
</dbReference>
<feature type="non-terminal residue" evidence="2">
    <location>
        <position position="1"/>
    </location>
</feature>
<sequence length="290" mass="32277">LVYPNLAHNEQEVYTLAYPNLAHNEQEVYTLVYPNLAHNELEVYTLVYPNLAHNELEVYTLAYPNLAHNEQEVYTLVYPNLAHNEQEVYTLVYPNQAHNEQEHPPGTGFPQISARAGRQLQQALRPARGNVRASLFSGEAERVRQPAHRTARRHRLHGGHGGPEHGQQPDSDAARGGHRTQGSQVAGHVRQQTDQDGSTGEPEGHRDVSGCYSACQRNNITDLPDDNIHRYGSSSSSPNDFSGNQIRSIPSTINRIISLKDILAADNKIGAIEDSLGKHQLLRTLDLTNN</sequence>
<evidence type="ECO:0000256" key="1">
    <source>
        <dbReference type="SAM" id="MobiDB-lite"/>
    </source>
</evidence>
<feature type="compositionally biased region" description="Basic residues" evidence="1">
    <location>
        <begin position="145"/>
        <end position="158"/>
    </location>
</feature>
<dbReference type="InterPro" id="IPR032675">
    <property type="entry name" value="LRR_dom_sf"/>
</dbReference>
<evidence type="ECO:0000313" key="3">
    <source>
        <dbReference type="Proteomes" id="UP001283361"/>
    </source>
</evidence>
<evidence type="ECO:0000313" key="2">
    <source>
        <dbReference type="EMBL" id="KAK3773952.1"/>
    </source>
</evidence>
<dbReference type="EMBL" id="JAWDGP010003474">
    <property type="protein sequence ID" value="KAK3773952.1"/>
    <property type="molecule type" value="Genomic_DNA"/>
</dbReference>
<dbReference type="SUPFAM" id="SSF52075">
    <property type="entry name" value="Outer arm dynein light chain 1"/>
    <property type="match status" value="1"/>
</dbReference>
<accession>A0AAE0ZSV7</accession>
<comment type="caution">
    <text evidence="2">The sequence shown here is derived from an EMBL/GenBank/DDBJ whole genome shotgun (WGS) entry which is preliminary data.</text>
</comment>